<evidence type="ECO:0000313" key="2">
    <source>
        <dbReference type="Proteomes" id="UP000035489"/>
    </source>
</evidence>
<dbReference type="AlphaFoldDB" id="A0A0H1RFS4"/>
<organism evidence="1 2">
    <name type="scientific">Microvirga vignae</name>
    <dbReference type="NCBI Taxonomy" id="1225564"/>
    <lineage>
        <taxon>Bacteria</taxon>
        <taxon>Pseudomonadati</taxon>
        <taxon>Pseudomonadota</taxon>
        <taxon>Alphaproteobacteria</taxon>
        <taxon>Hyphomicrobiales</taxon>
        <taxon>Methylobacteriaceae</taxon>
        <taxon>Microvirga</taxon>
    </lineage>
</organism>
<reference evidence="1 2" key="1">
    <citation type="submission" date="2015-05" db="EMBL/GenBank/DDBJ databases">
        <title>Draft genome sequence of Microvirga vignae strain BR3299, a novel nitrogen fixing bacteria isolated from Brazil semi-aired region.</title>
        <authorList>
            <person name="Zilli J.E."/>
            <person name="Passos S.R."/>
            <person name="Leite J."/>
            <person name="Baldani J.I."/>
            <person name="Xavier G.R."/>
            <person name="Rumjaneck N.G."/>
            <person name="Simoes-Araujo J.L."/>
        </authorList>
    </citation>
    <scope>NUCLEOTIDE SEQUENCE [LARGE SCALE GENOMIC DNA]</scope>
    <source>
        <strain evidence="1 2">BR3299</strain>
    </source>
</reference>
<evidence type="ECO:0000313" key="1">
    <source>
        <dbReference type="EMBL" id="KLK91457.1"/>
    </source>
</evidence>
<dbReference type="PATRIC" id="fig|1225564.3.peg.5408"/>
<accession>A0A0H1RFS4</accession>
<keyword evidence="2" id="KW-1185">Reference proteome</keyword>
<dbReference type="STRING" id="1225564.AA309_20445"/>
<protein>
    <submittedName>
        <fullName evidence="1">Uncharacterized protein</fullName>
    </submittedName>
</protein>
<gene>
    <name evidence="1" type="ORF">AA309_20445</name>
</gene>
<name>A0A0H1RFS4_9HYPH</name>
<comment type="caution">
    <text evidence="1">The sequence shown here is derived from an EMBL/GenBank/DDBJ whole genome shotgun (WGS) entry which is preliminary data.</text>
</comment>
<dbReference type="Proteomes" id="UP000035489">
    <property type="component" value="Unassembled WGS sequence"/>
</dbReference>
<proteinExistence type="predicted"/>
<sequence>MISLQVGLHGAYQGKRLGETAQLSNGAGAWREEVDTGSSAKAMLNQVPQSGAQEAQVPKRQFFRRETRLPIFTITFAIAKRRLRGRGLAAISAGLSRFLLLKG</sequence>
<dbReference type="EMBL" id="LCYG01000055">
    <property type="protein sequence ID" value="KLK91457.1"/>
    <property type="molecule type" value="Genomic_DNA"/>
</dbReference>
<dbReference type="RefSeq" id="WP_047190856.1">
    <property type="nucleotide sequence ID" value="NZ_LCYG01000055.1"/>
</dbReference>